<dbReference type="AlphaFoldDB" id="A0A380ZU99"/>
<proteinExistence type="predicted"/>
<dbReference type="RefSeq" id="WP_002664908.1">
    <property type="nucleotide sequence ID" value="NZ_UFTJ01000003.1"/>
</dbReference>
<sequence>MTPDSIRFFEKLWYSFRPKYIHGIPNYDTPTTIVFEPHKEGIAFLDFNNENKKFFFIDRKNIKNVSVEDETSIEKRIGFKRLLLVGIFAIAWRKKQVNPLSFLIFEYVDDVGLTQEMYIQSEEKNGIQSFNNIKYNLYKFWKEADENPNFDKILEQRKEHKKQIEKAGEEFSKKYSIGCFIILAVIVILFIFWFLN</sequence>
<feature type="transmembrane region" description="Helical" evidence="1">
    <location>
        <begin position="175"/>
        <end position="195"/>
    </location>
</feature>
<evidence type="ECO:0000313" key="3">
    <source>
        <dbReference type="Proteomes" id="UP000255515"/>
    </source>
</evidence>
<keyword evidence="1" id="KW-1133">Transmembrane helix</keyword>
<keyword evidence="1" id="KW-0472">Membrane</keyword>
<evidence type="ECO:0000313" key="2">
    <source>
        <dbReference type="EMBL" id="SUV52575.1"/>
    </source>
</evidence>
<protein>
    <submittedName>
        <fullName evidence="2">Uncharacterized protein</fullName>
    </submittedName>
</protein>
<name>A0A380ZU99_9FLAO</name>
<gene>
    <name evidence="2" type="ORF">NCTC11661_01714</name>
</gene>
<organism evidence="2 3">
    <name type="scientific">Bergeyella zoohelcum</name>
    <dbReference type="NCBI Taxonomy" id="1015"/>
    <lineage>
        <taxon>Bacteria</taxon>
        <taxon>Pseudomonadati</taxon>
        <taxon>Bacteroidota</taxon>
        <taxon>Flavobacteriia</taxon>
        <taxon>Flavobacteriales</taxon>
        <taxon>Weeksellaceae</taxon>
        <taxon>Bergeyella</taxon>
    </lineage>
</organism>
<keyword evidence="1" id="KW-0812">Transmembrane</keyword>
<dbReference type="Proteomes" id="UP000255515">
    <property type="component" value="Unassembled WGS sequence"/>
</dbReference>
<reference evidence="2 3" key="1">
    <citation type="submission" date="2018-06" db="EMBL/GenBank/DDBJ databases">
        <authorList>
            <consortium name="Pathogen Informatics"/>
            <person name="Doyle S."/>
        </authorList>
    </citation>
    <scope>NUCLEOTIDE SEQUENCE [LARGE SCALE GENOMIC DNA]</scope>
    <source>
        <strain evidence="2 3">NCTC11661</strain>
    </source>
</reference>
<accession>A0A380ZU99</accession>
<dbReference type="EMBL" id="UFTJ01000003">
    <property type="protein sequence ID" value="SUV52575.1"/>
    <property type="molecule type" value="Genomic_DNA"/>
</dbReference>
<evidence type="ECO:0000256" key="1">
    <source>
        <dbReference type="SAM" id="Phobius"/>
    </source>
</evidence>